<dbReference type="SMART" id="SM00829">
    <property type="entry name" value="PKS_ER"/>
    <property type="match status" value="1"/>
</dbReference>
<reference evidence="4 5" key="1">
    <citation type="submission" date="2019-02" db="EMBL/GenBank/DDBJ databases">
        <title>Deep-cultivation of Planctomycetes and their phenomic and genomic characterization uncovers novel biology.</title>
        <authorList>
            <person name="Wiegand S."/>
            <person name="Jogler M."/>
            <person name="Boedeker C."/>
            <person name="Pinto D."/>
            <person name="Vollmers J."/>
            <person name="Rivas-Marin E."/>
            <person name="Kohn T."/>
            <person name="Peeters S.H."/>
            <person name="Heuer A."/>
            <person name="Rast P."/>
            <person name="Oberbeckmann S."/>
            <person name="Bunk B."/>
            <person name="Jeske O."/>
            <person name="Meyerdierks A."/>
            <person name="Storesund J.E."/>
            <person name="Kallscheuer N."/>
            <person name="Luecker S."/>
            <person name="Lage O.M."/>
            <person name="Pohl T."/>
            <person name="Merkel B.J."/>
            <person name="Hornburger P."/>
            <person name="Mueller R.-W."/>
            <person name="Bruemmer F."/>
            <person name="Labrenz M."/>
            <person name="Spormann A.M."/>
            <person name="Op den Camp H."/>
            <person name="Overmann J."/>
            <person name="Amann R."/>
            <person name="Jetten M.S.M."/>
            <person name="Mascher T."/>
            <person name="Medema M.H."/>
            <person name="Devos D.P."/>
            <person name="Kaster A.-K."/>
            <person name="Ovreas L."/>
            <person name="Rohde M."/>
            <person name="Galperin M.Y."/>
            <person name="Jogler C."/>
        </authorList>
    </citation>
    <scope>NUCLEOTIDE SEQUENCE [LARGE SCALE GENOMIC DNA]</scope>
    <source>
        <strain evidence="4 5">Mal52</strain>
    </source>
</reference>
<dbReference type="InterPro" id="IPR036291">
    <property type="entry name" value="NAD(P)-bd_dom_sf"/>
</dbReference>
<evidence type="ECO:0000313" key="4">
    <source>
        <dbReference type="EMBL" id="QDU45862.1"/>
    </source>
</evidence>
<dbReference type="EC" id="2.3.1.111" evidence="4"/>
<dbReference type="GO" id="GO:0050111">
    <property type="term" value="F:mycocerosate synthase activity"/>
    <property type="evidence" value="ECO:0007669"/>
    <property type="project" value="UniProtKB-EC"/>
</dbReference>
<dbReference type="Gene3D" id="3.90.180.10">
    <property type="entry name" value="Medium-chain alcohol dehydrogenases, catalytic domain"/>
    <property type="match status" value="1"/>
</dbReference>
<dbReference type="InterPro" id="IPR013154">
    <property type="entry name" value="ADH-like_N"/>
</dbReference>
<dbReference type="InterPro" id="IPR013149">
    <property type="entry name" value="ADH-like_C"/>
</dbReference>
<keyword evidence="1" id="KW-0521">NADP</keyword>
<dbReference type="PANTHER" id="PTHR48106:SF2">
    <property type="entry name" value="ZN2+-BINDING DEHYDROGENASE"/>
    <property type="match status" value="1"/>
</dbReference>
<dbReference type="GO" id="GO:0016651">
    <property type="term" value="F:oxidoreductase activity, acting on NAD(P)H"/>
    <property type="evidence" value="ECO:0007669"/>
    <property type="project" value="TreeGrafter"/>
</dbReference>
<keyword evidence="5" id="KW-1185">Reference proteome</keyword>
<dbReference type="Pfam" id="PF00107">
    <property type="entry name" value="ADH_zinc_N"/>
    <property type="match status" value="1"/>
</dbReference>
<organism evidence="4 5">
    <name type="scientific">Symmachiella dynata</name>
    <dbReference type="NCBI Taxonomy" id="2527995"/>
    <lineage>
        <taxon>Bacteria</taxon>
        <taxon>Pseudomonadati</taxon>
        <taxon>Planctomycetota</taxon>
        <taxon>Planctomycetia</taxon>
        <taxon>Planctomycetales</taxon>
        <taxon>Planctomycetaceae</taxon>
        <taxon>Symmachiella</taxon>
    </lineage>
</organism>
<gene>
    <name evidence="4" type="primary">mas</name>
    <name evidence="4" type="ORF">Mal52_43590</name>
</gene>
<name>A0A517ZTP3_9PLAN</name>
<dbReference type="SUPFAM" id="SSF50129">
    <property type="entry name" value="GroES-like"/>
    <property type="match status" value="1"/>
</dbReference>
<evidence type="ECO:0000256" key="2">
    <source>
        <dbReference type="ARBA" id="ARBA00023002"/>
    </source>
</evidence>
<sequence>MQAVVLNQFGEPADVLRIESRDQPVPASGHVRVRMLASPINPSDLMMIRGQYGILPELPATPGFEGVGIVEASGGGLLGKFLVGKRVAVLNGTTGNWQQQTTVPAKQAVPLGKELSVEQAAMFFVNPATAYVMTRQVLKVPRGAWLLQTAAGSALGKMVIRLGRKYGFRTLNVVRREEQVAELKSLGGDAVIAASPAELPAAVSEITSGQGVPYAIDPVGGALGTAVVQSLGKGGRMLVFGTLSGEPLSFSPRDIMTPDANIAGFWLSNHMNSLNLIGKLKLVKMVKTLLRDGTLTADVGETFPLDKVCDAVRAAEQSGRAGKVLLSISE</sequence>
<feature type="domain" description="Enoyl reductase (ER)" evidence="3">
    <location>
        <begin position="11"/>
        <end position="326"/>
    </location>
</feature>
<dbReference type="KEGG" id="sdyn:Mal52_43590"/>
<dbReference type="InterPro" id="IPR020843">
    <property type="entry name" value="ER"/>
</dbReference>
<evidence type="ECO:0000313" key="5">
    <source>
        <dbReference type="Proteomes" id="UP000319383"/>
    </source>
</evidence>
<dbReference type="Proteomes" id="UP000319383">
    <property type="component" value="Chromosome"/>
</dbReference>
<dbReference type="SUPFAM" id="SSF51735">
    <property type="entry name" value="NAD(P)-binding Rossmann-fold domains"/>
    <property type="match status" value="1"/>
</dbReference>
<dbReference type="CDD" id="cd05282">
    <property type="entry name" value="ETR_like"/>
    <property type="match status" value="1"/>
</dbReference>
<keyword evidence="2" id="KW-0560">Oxidoreductase</keyword>
<protein>
    <submittedName>
        <fullName evidence="4">Mycocerosic acid synthase</fullName>
        <ecNumber evidence="4">2.3.1.111</ecNumber>
    </submittedName>
</protein>
<dbReference type="PANTHER" id="PTHR48106">
    <property type="entry name" value="QUINONE OXIDOREDUCTASE PIG3-RELATED"/>
    <property type="match status" value="1"/>
</dbReference>
<dbReference type="AlphaFoldDB" id="A0A517ZTP3"/>
<dbReference type="Gene3D" id="3.40.50.720">
    <property type="entry name" value="NAD(P)-binding Rossmann-like Domain"/>
    <property type="match status" value="1"/>
</dbReference>
<dbReference type="Pfam" id="PF08240">
    <property type="entry name" value="ADH_N"/>
    <property type="match status" value="1"/>
</dbReference>
<evidence type="ECO:0000259" key="3">
    <source>
        <dbReference type="SMART" id="SM00829"/>
    </source>
</evidence>
<accession>A0A517ZTP3</accession>
<keyword evidence="4" id="KW-0808">Transferase</keyword>
<keyword evidence="4" id="KW-0012">Acyltransferase</keyword>
<dbReference type="RefSeq" id="WP_145378401.1">
    <property type="nucleotide sequence ID" value="NZ_CP036276.1"/>
</dbReference>
<dbReference type="EMBL" id="CP036276">
    <property type="protein sequence ID" value="QDU45862.1"/>
    <property type="molecule type" value="Genomic_DNA"/>
</dbReference>
<evidence type="ECO:0000256" key="1">
    <source>
        <dbReference type="ARBA" id="ARBA00022857"/>
    </source>
</evidence>
<dbReference type="GO" id="GO:0070402">
    <property type="term" value="F:NADPH binding"/>
    <property type="evidence" value="ECO:0007669"/>
    <property type="project" value="TreeGrafter"/>
</dbReference>
<dbReference type="InterPro" id="IPR011032">
    <property type="entry name" value="GroES-like_sf"/>
</dbReference>
<proteinExistence type="predicted"/>